<evidence type="ECO:0000313" key="3">
    <source>
        <dbReference type="Proteomes" id="UP000030624"/>
    </source>
</evidence>
<dbReference type="Proteomes" id="UP000030624">
    <property type="component" value="Chromosome"/>
</dbReference>
<feature type="transmembrane region" description="Helical" evidence="1">
    <location>
        <begin position="81"/>
        <end position="108"/>
    </location>
</feature>
<dbReference type="AlphaFoldDB" id="A0A0A7GFB2"/>
<keyword evidence="1" id="KW-0472">Membrane</keyword>
<keyword evidence="1" id="KW-0812">Transmembrane</keyword>
<dbReference type="GeneID" id="24798288"/>
<keyword evidence="1" id="KW-1133">Transmembrane helix</keyword>
<dbReference type="KEGG" id="gac:GACE_1710"/>
<protein>
    <recommendedName>
        <fullName evidence="4">DUF420 domain-containing protein</fullName>
    </recommendedName>
</protein>
<evidence type="ECO:0000256" key="1">
    <source>
        <dbReference type="SAM" id="Phobius"/>
    </source>
</evidence>
<dbReference type="Pfam" id="PF04238">
    <property type="entry name" value="DUF420"/>
    <property type="match status" value="1"/>
</dbReference>
<proteinExistence type="predicted"/>
<gene>
    <name evidence="2" type="ORF">GACE_1710</name>
</gene>
<organism evidence="2 3">
    <name type="scientific">Geoglobus acetivorans</name>
    <dbReference type="NCBI Taxonomy" id="565033"/>
    <lineage>
        <taxon>Archaea</taxon>
        <taxon>Methanobacteriati</taxon>
        <taxon>Methanobacteriota</taxon>
        <taxon>Archaeoglobi</taxon>
        <taxon>Archaeoglobales</taxon>
        <taxon>Archaeoglobaceae</taxon>
        <taxon>Geoglobus</taxon>
    </lineage>
</organism>
<dbReference type="RefSeq" id="WP_048092675.1">
    <property type="nucleotide sequence ID" value="NZ_CP009552.1"/>
</dbReference>
<reference evidence="2 3" key="1">
    <citation type="journal article" date="2015" name="Appl. Environ. Microbiol.">
        <title>The Geoglobus acetivorans genome: Fe(III) reduction, acetate utilization, autotrophic growth, and degradation of aromatic compounds in a hyperthermophilic archaeon.</title>
        <authorList>
            <person name="Mardanov A.V."/>
            <person name="Slododkina G.B."/>
            <person name="Slobodkin A.I."/>
            <person name="Beletsky A.V."/>
            <person name="Gavrilov S.N."/>
            <person name="Kublanov I.V."/>
            <person name="Bonch-Osmolovskaya E.A."/>
            <person name="Skryabin K.G."/>
            <person name="Ravin N.V."/>
        </authorList>
    </citation>
    <scope>NUCLEOTIDE SEQUENCE [LARGE SCALE GENOMIC DNA]</scope>
    <source>
        <strain evidence="2 3">SBH6</strain>
    </source>
</reference>
<feature type="transmembrane region" description="Helical" evidence="1">
    <location>
        <begin position="129"/>
        <end position="151"/>
    </location>
</feature>
<dbReference type="eggNOG" id="arCOG02864">
    <property type="taxonomic scope" value="Archaea"/>
</dbReference>
<name>A0A0A7GFB2_GEOAI</name>
<dbReference type="STRING" id="565033.GACE_1710"/>
<dbReference type="InterPro" id="IPR007352">
    <property type="entry name" value="DUF420"/>
</dbReference>
<evidence type="ECO:0000313" key="2">
    <source>
        <dbReference type="EMBL" id="AIY90740.1"/>
    </source>
</evidence>
<dbReference type="PANTHER" id="PTHR37692">
    <property type="entry name" value="HYPOTHETICAL MEMBRANE SPANNING PROTEIN"/>
    <property type="match status" value="1"/>
</dbReference>
<evidence type="ECO:0008006" key="4">
    <source>
        <dbReference type="Google" id="ProtNLM"/>
    </source>
</evidence>
<dbReference type="PANTHER" id="PTHR37692:SF1">
    <property type="entry name" value="DUF420 DOMAIN-CONTAINING PROTEIN"/>
    <property type="match status" value="1"/>
</dbReference>
<sequence length="156" mass="17831">MGFFGTRAGTFSDVSLVLEFLVTFAFLLGYYFARKKDISSHYRTMVSAFALDTSFMVSYMVKSLVEGRTEFVGPAVIKTYIYLPTVIFHSIISIVVLVMAGYMVYHGFRNTEKTNGRRMLRGVQKHHRLGRLTIITWLLSFASGLAIYYLLYVAEF</sequence>
<accession>A0A0A7GFB2</accession>
<dbReference type="HOGENOM" id="CLU_1691479_0_0_2"/>
<dbReference type="EMBL" id="CP009552">
    <property type="protein sequence ID" value="AIY90740.1"/>
    <property type="molecule type" value="Genomic_DNA"/>
</dbReference>
<feature type="transmembrane region" description="Helical" evidence="1">
    <location>
        <begin position="14"/>
        <end position="33"/>
    </location>
</feature>
<feature type="transmembrane region" description="Helical" evidence="1">
    <location>
        <begin position="45"/>
        <end position="61"/>
    </location>
</feature>